<dbReference type="PANTHER" id="PTHR33121">
    <property type="entry name" value="CYCLIC DI-GMP PHOSPHODIESTERASE PDEF"/>
    <property type="match status" value="1"/>
</dbReference>
<keyword evidence="1" id="KW-1133">Transmembrane helix</keyword>
<dbReference type="CDD" id="cd01948">
    <property type="entry name" value="EAL"/>
    <property type="match status" value="1"/>
</dbReference>
<feature type="transmembrane region" description="Helical" evidence="1">
    <location>
        <begin position="12"/>
        <end position="36"/>
    </location>
</feature>
<proteinExistence type="predicted"/>
<dbReference type="InterPro" id="IPR001633">
    <property type="entry name" value="EAL_dom"/>
</dbReference>
<evidence type="ECO:0000313" key="3">
    <source>
        <dbReference type="EMBL" id="NMH58577.1"/>
    </source>
</evidence>
<feature type="domain" description="EAL" evidence="2">
    <location>
        <begin position="480"/>
        <end position="735"/>
    </location>
</feature>
<evidence type="ECO:0000259" key="2">
    <source>
        <dbReference type="PROSITE" id="PS50883"/>
    </source>
</evidence>
<dbReference type="RefSeq" id="WP_169209142.1">
    <property type="nucleotide sequence ID" value="NZ_JAATNW010000001.1"/>
</dbReference>
<gene>
    <name evidence="3" type="ORF">HCJ96_00875</name>
</gene>
<keyword evidence="1" id="KW-0472">Membrane</keyword>
<dbReference type="InterPro" id="IPR000160">
    <property type="entry name" value="GGDEF_dom"/>
</dbReference>
<dbReference type="PANTHER" id="PTHR33121:SF70">
    <property type="entry name" value="SIGNALING PROTEIN YKOW"/>
    <property type="match status" value="1"/>
</dbReference>
<organism evidence="3 4">
    <name type="scientific">Alteromonas ponticola</name>
    <dbReference type="NCBI Taxonomy" id="2720613"/>
    <lineage>
        <taxon>Bacteria</taxon>
        <taxon>Pseudomonadati</taxon>
        <taxon>Pseudomonadota</taxon>
        <taxon>Gammaproteobacteria</taxon>
        <taxon>Alteromonadales</taxon>
        <taxon>Alteromonadaceae</taxon>
        <taxon>Alteromonas/Salinimonas group</taxon>
        <taxon>Alteromonas</taxon>
    </lineage>
</organism>
<evidence type="ECO:0000256" key="1">
    <source>
        <dbReference type="SAM" id="Phobius"/>
    </source>
</evidence>
<dbReference type="InterPro" id="IPR035919">
    <property type="entry name" value="EAL_sf"/>
</dbReference>
<dbReference type="EMBL" id="JAATNW010000001">
    <property type="protein sequence ID" value="NMH58577.1"/>
    <property type="molecule type" value="Genomic_DNA"/>
</dbReference>
<dbReference type="InterPro" id="IPR043128">
    <property type="entry name" value="Rev_trsase/Diguanyl_cyclase"/>
</dbReference>
<dbReference type="Gene3D" id="3.30.70.270">
    <property type="match status" value="1"/>
</dbReference>
<dbReference type="PROSITE" id="PS50883">
    <property type="entry name" value="EAL"/>
    <property type="match status" value="1"/>
</dbReference>
<dbReference type="SMART" id="SM00267">
    <property type="entry name" value="GGDEF"/>
    <property type="match status" value="1"/>
</dbReference>
<dbReference type="Gene3D" id="3.20.20.450">
    <property type="entry name" value="EAL domain"/>
    <property type="match status" value="1"/>
</dbReference>
<comment type="caution">
    <text evidence="3">The sequence shown here is derived from an EMBL/GenBank/DDBJ whole genome shotgun (WGS) entry which is preliminary data.</text>
</comment>
<evidence type="ECO:0000313" key="4">
    <source>
        <dbReference type="Proteomes" id="UP000709336"/>
    </source>
</evidence>
<reference evidence="3 4" key="1">
    <citation type="submission" date="2020-03" db="EMBL/GenBank/DDBJ databases">
        <title>Alteromonas ponticola sp. nov., isolated from seawater.</title>
        <authorList>
            <person name="Yoon J.-H."/>
            <person name="Kim Y.-O."/>
        </authorList>
    </citation>
    <scope>NUCLEOTIDE SEQUENCE [LARGE SCALE GENOMIC DNA]</scope>
    <source>
        <strain evidence="3 4">MYP5</strain>
    </source>
</reference>
<dbReference type="InterPro" id="IPR029787">
    <property type="entry name" value="Nucleotide_cyclase"/>
</dbReference>
<name>A0ABX1QWF4_9ALTE</name>
<dbReference type="Pfam" id="PF00990">
    <property type="entry name" value="GGDEF"/>
    <property type="match status" value="1"/>
</dbReference>
<feature type="transmembrane region" description="Helical" evidence="1">
    <location>
        <begin position="237"/>
        <end position="259"/>
    </location>
</feature>
<keyword evidence="4" id="KW-1185">Reference proteome</keyword>
<keyword evidence="1" id="KW-0812">Transmembrane</keyword>
<dbReference type="InterPro" id="IPR050706">
    <property type="entry name" value="Cyclic-di-GMP_PDE-like"/>
</dbReference>
<sequence>MHLTIKTTLIGAIIAGVLLTGALCAIAVWIASYDLLDERSQRLRHLSEQQVYKTIQQSAETLHQQATELQQSAVFQTRLELADVEALNRIAEQFSSVRDAAFTVDRATLEKPLTYGLETINNQVYLKVSVAIAPRLTLTARETIKASLFSELVFDYDTDVLLLSPTDELLLSTTHLTTDALSSMVKVSPENLSATYYDTGEKVLSLNRLNSATFTHPGLSIFLLLDLSPQSNILQKLLYNLLWLVLLLTAIMLFAAHWLGSNISKSLVRLSALTESTGRHGAVKQSQFRSNFVELTQLHGALNSLQHTLVRDENYKTHQSHQDRIPGLFNRAYFDQEVTKSITQNVSLQLVFFKLLDFDAITKFHGADRAEFCLHVIAKRIRRWPGKAARTADGDIAFFPEHRLTDAQIETLYHIVEQPVEQDFFSISINIAVVIIDCPTPANDVADIDQKVSVAFAEAAARDQKLIHYNNALDLSVTRQFTLAKKLNEALLGLNEELTLVYQPVYNLLTNTIDTVEALLRWKNAELGNVEPEEFLQVASAAGMLTQVTDWVIRRALSDLARFRQQGCLFKVAINISAADIHQDSFVEKLVECVKRNGLKTADVEIEIKERDIASNGVVATQKLKVLHDQGFNIAIDDFGTGYLTLNHLKAFSHAKLKLDKFFAVDVESNQCAQRVMQGTLALARDVGCSATAKGVECNMTLALLKELGFTQAQGFHLSKPVSANELTDATKQEN</sequence>
<protein>
    <submittedName>
        <fullName evidence="3">EAL domain-containing protein</fullName>
    </submittedName>
</protein>
<dbReference type="SUPFAM" id="SSF55073">
    <property type="entry name" value="Nucleotide cyclase"/>
    <property type="match status" value="1"/>
</dbReference>
<dbReference type="SMART" id="SM00052">
    <property type="entry name" value="EAL"/>
    <property type="match status" value="1"/>
</dbReference>
<accession>A0ABX1QWF4</accession>
<dbReference type="SUPFAM" id="SSF141868">
    <property type="entry name" value="EAL domain-like"/>
    <property type="match status" value="1"/>
</dbReference>
<dbReference type="Pfam" id="PF00563">
    <property type="entry name" value="EAL"/>
    <property type="match status" value="1"/>
</dbReference>
<dbReference type="Proteomes" id="UP000709336">
    <property type="component" value="Unassembled WGS sequence"/>
</dbReference>